<dbReference type="EMBL" id="ML119724">
    <property type="protein sequence ID" value="RPA77575.1"/>
    <property type="molecule type" value="Genomic_DNA"/>
</dbReference>
<protein>
    <submittedName>
        <fullName evidence="1">Uncharacterized protein</fullName>
    </submittedName>
</protein>
<gene>
    <name evidence="1" type="ORF">BJ508DRAFT_330070</name>
</gene>
<name>A0A3N4HUW0_ASCIM</name>
<evidence type="ECO:0000313" key="2">
    <source>
        <dbReference type="Proteomes" id="UP000275078"/>
    </source>
</evidence>
<organism evidence="1 2">
    <name type="scientific">Ascobolus immersus RN42</name>
    <dbReference type="NCBI Taxonomy" id="1160509"/>
    <lineage>
        <taxon>Eukaryota</taxon>
        <taxon>Fungi</taxon>
        <taxon>Dikarya</taxon>
        <taxon>Ascomycota</taxon>
        <taxon>Pezizomycotina</taxon>
        <taxon>Pezizomycetes</taxon>
        <taxon>Pezizales</taxon>
        <taxon>Ascobolaceae</taxon>
        <taxon>Ascobolus</taxon>
    </lineage>
</organism>
<accession>A0A3N4HUW0</accession>
<sequence>MFHRLSDVFGLTGNKRRKKGEELEEYEISDDHQKLSNQVKLRPYIHVLLHVAWTCEMYGNLHNVSCSAGETCHKPFRDHARKTNHINVSKTLMTRNDDLQRIRQVLEGAYSDTHKGVTDTLQGIAATIPTLFSGHCQPSPVPSLVKPQSGEPRAGQNLSDMTAVGAFKDHRLFRVMRGKAAKFKLPKYNEWIRVGHDFHIPIGEWLEKWNKVITKSSLGAIQARYYCSVTIVRPYYDRPDKRITYNINKLYEINGGSVFCPRAFMKISPDGRWHDSYVFALVSPTIPVRQSDRVLGNVKSFQVNDDSFAIMPLFFLLDPNRAFIRYKAIDDTDGDIDMEGDDTPVTTEKADVMDMACGDRCGLVLVVC</sequence>
<reference evidence="1 2" key="1">
    <citation type="journal article" date="2018" name="Nat. Ecol. Evol.">
        <title>Pezizomycetes genomes reveal the molecular basis of ectomycorrhizal truffle lifestyle.</title>
        <authorList>
            <person name="Murat C."/>
            <person name="Payen T."/>
            <person name="Noel B."/>
            <person name="Kuo A."/>
            <person name="Morin E."/>
            <person name="Chen J."/>
            <person name="Kohler A."/>
            <person name="Krizsan K."/>
            <person name="Balestrini R."/>
            <person name="Da Silva C."/>
            <person name="Montanini B."/>
            <person name="Hainaut M."/>
            <person name="Levati E."/>
            <person name="Barry K.W."/>
            <person name="Belfiori B."/>
            <person name="Cichocki N."/>
            <person name="Clum A."/>
            <person name="Dockter R.B."/>
            <person name="Fauchery L."/>
            <person name="Guy J."/>
            <person name="Iotti M."/>
            <person name="Le Tacon F."/>
            <person name="Lindquist E.A."/>
            <person name="Lipzen A."/>
            <person name="Malagnac F."/>
            <person name="Mello A."/>
            <person name="Molinier V."/>
            <person name="Miyauchi S."/>
            <person name="Poulain J."/>
            <person name="Riccioni C."/>
            <person name="Rubini A."/>
            <person name="Sitrit Y."/>
            <person name="Splivallo R."/>
            <person name="Traeger S."/>
            <person name="Wang M."/>
            <person name="Zifcakova L."/>
            <person name="Wipf D."/>
            <person name="Zambonelli A."/>
            <person name="Paolocci F."/>
            <person name="Nowrousian M."/>
            <person name="Ottonello S."/>
            <person name="Baldrian P."/>
            <person name="Spatafora J.W."/>
            <person name="Henrissat B."/>
            <person name="Nagy L.G."/>
            <person name="Aury J.M."/>
            <person name="Wincker P."/>
            <person name="Grigoriev I.V."/>
            <person name="Bonfante P."/>
            <person name="Martin F.M."/>
        </authorList>
    </citation>
    <scope>NUCLEOTIDE SEQUENCE [LARGE SCALE GENOMIC DNA]</scope>
    <source>
        <strain evidence="1 2">RN42</strain>
    </source>
</reference>
<proteinExistence type="predicted"/>
<evidence type="ECO:0000313" key="1">
    <source>
        <dbReference type="EMBL" id="RPA77575.1"/>
    </source>
</evidence>
<dbReference type="Proteomes" id="UP000275078">
    <property type="component" value="Unassembled WGS sequence"/>
</dbReference>
<keyword evidence="2" id="KW-1185">Reference proteome</keyword>
<dbReference type="AlphaFoldDB" id="A0A3N4HUW0"/>